<reference evidence="1" key="1">
    <citation type="submission" date="2021-06" db="EMBL/GenBank/DDBJ databases">
        <title>Complete genome sequence of Erwinia phage pEa_SNUABM_7.</title>
        <authorList>
            <person name="Kim S.G."/>
            <person name="Park S.C."/>
        </authorList>
    </citation>
    <scope>NUCLEOTIDE SEQUENCE</scope>
</reference>
<evidence type="ECO:0000313" key="2">
    <source>
        <dbReference type="Proteomes" id="UP000827609"/>
    </source>
</evidence>
<organism evidence="1 2">
    <name type="scientific">Erwinia phage pEa_SNUABM_7</name>
    <dbReference type="NCBI Taxonomy" id="2866695"/>
    <lineage>
        <taxon>Viruses</taxon>
        <taxon>Duplodnaviria</taxon>
        <taxon>Heunggongvirae</taxon>
        <taxon>Uroviricota</taxon>
        <taxon>Caudoviricetes</taxon>
        <taxon>Snuvirus</taxon>
        <taxon>Snuvirus SNUABM7</taxon>
    </lineage>
</organism>
<evidence type="ECO:0000313" key="1">
    <source>
        <dbReference type="EMBL" id="QYW04974.1"/>
    </source>
</evidence>
<gene>
    <name evidence="1" type="ORF">pEaSNUABM7_00306</name>
</gene>
<proteinExistence type="predicted"/>
<name>A0AAE8BKS9_9CAUD</name>
<dbReference type="EMBL" id="MZ475896">
    <property type="protein sequence ID" value="QYW04974.1"/>
    <property type="molecule type" value="Genomic_DNA"/>
</dbReference>
<keyword evidence="2" id="KW-1185">Reference proteome</keyword>
<dbReference type="Proteomes" id="UP000827609">
    <property type="component" value="Segment"/>
</dbReference>
<protein>
    <submittedName>
        <fullName evidence="1">Uncharacterized protein</fullName>
    </submittedName>
</protein>
<accession>A0AAE8BKS9</accession>
<sequence length="155" mass="17728">MGVVNGISSTKFPRRGRDEGLTVILRRRWGLYPAVIVRQDHGEPNNTIHRIEAKALPKRFFDGSHELYVAEYYQTNFPKDTPICAAGEVEGLFVEIVFDHDVRNKCEGICVTDRGMQKIFLITTGQHEGRYVTEAECDYKVKPKLVKDNRDDSNI</sequence>